<dbReference type="EMBL" id="KQ434936">
    <property type="protein sequence ID" value="KZC12001.1"/>
    <property type="molecule type" value="Genomic_DNA"/>
</dbReference>
<organism evidence="1 2">
    <name type="scientific">Dufourea novaeangliae</name>
    <name type="common">Sweat bee</name>
    <dbReference type="NCBI Taxonomy" id="178035"/>
    <lineage>
        <taxon>Eukaryota</taxon>
        <taxon>Metazoa</taxon>
        <taxon>Ecdysozoa</taxon>
        <taxon>Arthropoda</taxon>
        <taxon>Hexapoda</taxon>
        <taxon>Insecta</taxon>
        <taxon>Pterygota</taxon>
        <taxon>Neoptera</taxon>
        <taxon>Endopterygota</taxon>
        <taxon>Hymenoptera</taxon>
        <taxon>Apocrita</taxon>
        <taxon>Aculeata</taxon>
        <taxon>Apoidea</taxon>
        <taxon>Anthophila</taxon>
        <taxon>Halictidae</taxon>
        <taxon>Rophitinae</taxon>
        <taxon>Dufourea</taxon>
    </lineage>
</organism>
<sequence>MGKKWWCGKREENRKNTARAAPQTVTHLLGARGKDHFTWRAVVLDTSSRD</sequence>
<protein>
    <submittedName>
        <fullName evidence="1">Uncharacterized protein</fullName>
    </submittedName>
</protein>
<dbReference type="Proteomes" id="UP000076502">
    <property type="component" value="Unassembled WGS sequence"/>
</dbReference>
<name>A0A154PJE3_DUFNO</name>
<accession>A0A154PJE3</accession>
<evidence type="ECO:0000313" key="2">
    <source>
        <dbReference type="Proteomes" id="UP000076502"/>
    </source>
</evidence>
<reference evidence="1 2" key="1">
    <citation type="submission" date="2015-07" db="EMBL/GenBank/DDBJ databases">
        <title>The genome of Dufourea novaeangliae.</title>
        <authorList>
            <person name="Pan H."/>
            <person name="Kapheim K."/>
        </authorList>
    </citation>
    <scope>NUCLEOTIDE SEQUENCE [LARGE SCALE GENOMIC DNA]</scope>
    <source>
        <strain evidence="1">0120121106</strain>
        <tissue evidence="1">Whole body</tissue>
    </source>
</reference>
<proteinExistence type="predicted"/>
<keyword evidence="2" id="KW-1185">Reference proteome</keyword>
<evidence type="ECO:0000313" key="1">
    <source>
        <dbReference type="EMBL" id="KZC12001.1"/>
    </source>
</evidence>
<dbReference type="AlphaFoldDB" id="A0A154PJE3"/>
<gene>
    <name evidence="1" type="ORF">WN55_03506</name>
</gene>